<keyword evidence="2" id="KW-1185">Reference proteome</keyword>
<sequence>MKESFVVASCLVAVSMTVAGARQLHDEIDYERYLAEIDEVDVEMKRWKAMYWSDNVWLPDFPEDLSPEEIDEDLRQRIFLSMQDVQEAQAANPNAIFSIMTPLSALTKTEFALRIRNVMITQVKPSNPTPTPKKRRQFNAITIVAAPNPTLFNAITTFHVVSNPAPVPDMGVGITVIAAPFPATLTVTAALSPLPDSGSGEDTTNTTPTPPSYSPVLGAITVLAAPSPNPHIGKVRLTTPVSSATTPHDSGDESTTNVTAQNIPVQGESRFLRAQSRASAYSMKQGGTTIDSVDWSTSRCMSSVQIQGLCSSCWAFASVAAVESLQCIQSDERRIQKYSVQQVVECDMRNMGCDGGSALHAFKYIQQNGLCSATSYPYTSLNGDSESCSATCLTKETGITGYNRLSKGNEAELIEALQSQPVVAAVAAGNAAWKQYTGGVLSTCGTSAVDHTVLIVGYDDTSFKVRNWWSENWGEAGHIRLERTSSRSGTCGLLKDMSHPTM</sequence>
<evidence type="ECO:0000313" key="1">
    <source>
        <dbReference type="EMBL" id="KAI9922511.1"/>
    </source>
</evidence>
<protein>
    <submittedName>
        <fullName evidence="1">Uncharacterized protein</fullName>
    </submittedName>
</protein>
<name>A0ACC0WW88_9STRA</name>
<organism evidence="1 2">
    <name type="scientific">Peronosclerospora sorghi</name>
    <dbReference type="NCBI Taxonomy" id="230839"/>
    <lineage>
        <taxon>Eukaryota</taxon>
        <taxon>Sar</taxon>
        <taxon>Stramenopiles</taxon>
        <taxon>Oomycota</taxon>
        <taxon>Peronosporomycetes</taxon>
        <taxon>Peronosporales</taxon>
        <taxon>Peronosporaceae</taxon>
        <taxon>Peronosclerospora</taxon>
    </lineage>
</organism>
<dbReference type="Proteomes" id="UP001163321">
    <property type="component" value="Chromosome 1"/>
</dbReference>
<accession>A0ACC0WW88</accession>
<gene>
    <name evidence="1" type="ORF">PsorP6_000933</name>
</gene>
<dbReference type="EMBL" id="CM047580">
    <property type="protein sequence ID" value="KAI9922511.1"/>
    <property type="molecule type" value="Genomic_DNA"/>
</dbReference>
<evidence type="ECO:0000313" key="2">
    <source>
        <dbReference type="Proteomes" id="UP001163321"/>
    </source>
</evidence>
<proteinExistence type="predicted"/>
<reference evidence="1 2" key="1">
    <citation type="journal article" date="2022" name="bioRxiv">
        <title>The genome of the oomycete Peronosclerospora sorghi, a cosmopolitan pathogen of maize and sorghum, is inflated with dispersed pseudogenes.</title>
        <authorList>
            <person name="Fletcher K."/>
            <person name="Martin F."/>
            <person name="Isakeit T."/>
            <person name="Cavanaugh K."/>
            <person name="Magill C."/>
            <person name="Michelmore R."/>
        </authorList>
    </citation>
    <scope>NUCLEOTIDE SEQUENCE [LARGE SCALE GENOMIC DNA]</scope>
    <source>
        <strain evidence="1">P6</strain>
    </source>
</reference>
<comment type="caution">
    <text evidence="1">The sequence shown here is derived from an EMBL/GenBank/DDBJ whole genome shotgun (WGS) entry which is preliminary data.</text>
</comment>